<protein>
    <recommendedName>
        <fullName evidence="3">histidine kinase</fullName>
        <ecNumber evidence="3">2.7.13.3</ecNumber>
    </recommendedName>
</protein>
<gene>
    <name evidence="13" type="ORF">ACFSXZ_30175</name>
</gene>
<keyword evidence="10 11" id="KW-0472">Membrane</keyword>
<evidence type="ECO:0000256" key="4">
    <source>
        <dbReference type="ARBA" id="ARBA00022553"/>
    </source>
</evidence>
<evidence type="ECO:0000256" key="10">
    <source>
        <dbReference type="ARBA" id="ARBA00023136"/>
    </source>
</evidence>
<dbReference type="Pfam" id="PF00512">
    <property type="entry name" value="HisKA"/>
    <property type="match status" value="1"/>
</dbReference>
<dbReference type="InterPro" id="IPR004358">
    <property type="entry name" value="Sig_transdc_His_kin-like_C"/>
</dbReference>
<comment type="catalytic activity">
    <reaction evidence="1">
        <text>ATP + protein L-histidine = ADP + protein N-phospho-L-histidine.</text>
        <dbReference type="EC" id="2.7.13.3"/>
    </reaction>
</comment>
<organism evidence="13 14">
    <name type="scientific">Amycolatopsis pigmentata</name>
    <dbReference type="NCBI Taxonomy" id="450801"/>
    <lineage>
        <taxon>Bacteria</taxon>
        <taxon>Bacillati</taxon>
        <taxon>Actinomycetota</taxon>
        <taxon>Actinomycetes</taxon>
        <taxon>Pseudonocardiales</taxon>
        <taxon>Pseudonocardiaceae</taxon>
        <taxon>Amycolatopsis</taxon>
    </lineage>
</organism>
<proteinExistence type="predicted"/>
<dbReference type="EC" id="2.7.13.3" evidence="3"/>
<name>A0ABW5FZW5_9PSEU</name>
<dbReference type="CDD" id="cd00075">
    <property type="entry name" value="HATPase"/>
    <property type="match status" value="1"/>
</dbReference>
<dbReference type="Gene3D" id="3.30.565.10">
    <property type="entry name" value="Histidine kinase-like ATPase, C-terminal domain"/>
    <property type="match status" value="1"/>
</dbReference>
<dbReference type="SMART" id="SM00388">
    <property type="entry name" value="HisKA"/>
    <property type="match status" value="1"/>
</dbReference>
<dbReference type="InterPro" id="IPR003594">
    <property type="entry name" value="HATPase_dom"/>
</dbReference>
<dbReference type="EMBL" id="JBHUKR010000020">
    <property type="protein sequence ID" value="MFD2420603.1"/>
    <property type="molecule type" value="Genomic_DNA"/>
</dbReference>
<reference evidence="14" key="1">
    <citation type="journal article" date="2019" name="Int. J. Syst. Evol. Microbiol.">
        <title>The Global Catalogue of Microorganisms (GCM) 10K type strain sequencing project: providing services to taxonomists for standard genome sequencing and annotation.</title>
        <authorList>
            <consortium name="The Broad Institute Genomics Platform"/>
            <consortium name="The Broad Institute Genome Sequencing Center for Infectious Disease"/>
            <person name="Wu L."/>
            <person name="Ma J."/>
        </authorList>
    </citation>
    <scope>NUCLEOTIDE SEQUENCE [LARGE SCALE GENOMIC DNA]</scope>
    <source>
        <strain evidence="14">CGMCC 4.7645</strain>
    </source>
</reference>
<dbReference type="SUPFAM" id="SSF55874">
    <property type="entry name" value="ATPase domain of HSP90 chaperone/DNA topoisomerase II/histidine kinase"/>
    <property type="match status" value="1"/>
</dbReference>
<comment type="subcellular location">
    <subcellularLocation>
        <location evidence="2">Cell membrane</location>
    </subcellularLocation>
</comment>
<accession>A0ABW5FZW5</accession>
<evidence type="ECO:0000313" key="13">
    <source>
        <dbReference type="EMBL" id="MFD2420603.1"/>
    </source>
</evidence>
<evidence type="ECO:0000256" key="1">
    <source>
        <dbReference type="ARBA" id="ARBA00000085"/>
    </source>
</evidence>
<evidence type="ECO:0000256" key="6">
    <source>
        <dbReference type="ARBA" id="ARBA00022692"/>
    </source>
</evidence>
<dbReference type="SMART" id="SM00387">
    <property type="entry name" value="HATPase_c"/>
    <property type="match status" value="1"/>
</dbReference>
<keyword evidence="5" id="KW-0808">Transferase</keyword>
<evidence type="ECO:0000256" key="7">
    <source>
        <dbReference type="ARBA" id="ARBA00022777"/>
    </source>
</evidence>
<evidence type="ECO:0000256" key="9">
    <source>
        <dbReference type="ARBA" id="ARBA00023012"/>
    </source>
</evidence>
<dbReference type="Gene3D" id="1.10.287.130">
    <property type="match status" value="1"/>
</dbReference>
<feature type="domain" description="Histidine kinase" evidence="12">
    <location>
        <begin position="194"/>
        <end position="407"/>
    </location>
</feature>
<keyword evidence="8 11" id="KW-1133">Transmembrane helix</keyword>
<dbReference type="InterPro" id="IPR036890">
    <property type="entry name" value="HATPase_C_sf"/>
</dbReference>
<dbReference type="PROSITE" id="PS50109">
    <property type="entry name" value="HIS_KIN"/>
    <property type="match status" value="1"/>
</dbReference>
<evidence type="ECO:0000256" key="11">
    <source>
        <dbReference type="SAM" id="Phobius"/>
    </source>
</evidence>
<feature type="transmembrane region" description="Helical" evidence="11">
    <location>
        <begin position="26"/>
        <end position="48"/>
    </location>
</feature>
<keyword evidence="14" id="KW-1185">Reference proteome</keyword>
<keyword evidence="4" id="KW-0597">Phosphoprotein</keyword>
<evidence type="ECO:0000256" key="5">
    <source>
        <dbReference type="ARBA" id="ARBA00022679"/>
    </source>
</evidence>
<evidence type="ECO:0000256" key="2">
    <source>
        <dbReference type="ARBA" id="ARBA00004236"/>
    </source>
</evidence>
<keyword evidence="6 11" id="KW-0812">Transmembrane</keyword>
<keyword evidence="9" id="KW-0902">Two-component regulatory system</keyword>
<keyword evidence="7 13" id="KW-0418">Kinase</keyword>
<dbReference type="SUPFAM" id="SSF47384">
    <property type="entry name" value="Homodimeric domain of signal transducing histidine kinase"/>
    <property type="match status" value="1"/>
</dbReference>
<dbReference type="InterPro" id="IPR050428">
    <property type="entry name" value="TCS_sensor_his_kinase"/>
</dbReference>
<dbReference type="PRINTS" id="PR00344">
    <property type="entry name" value="BCTRLSENSOR"/>
</dbReference>
<dbReference type="PANTHER" id="PTHR45436">
    <property type="entry name" value="SENSOR HISTIDINE KINASE YKOH"/>
    <property type="match status" value="1"/>
</dbReference>
<evidence type="ECO:0000313" key="14">
    <source>
        <dbReference type="Proteomes" id="UP001597417"/>
    </source>
</evidence>
<dbReference type="InterPro" id="IPR036097">
    <property type="entry name" value="HisK_dim/P_sf"/>
</dbReference>
<dbReference type="RefSeq" id="WP_378269092.1">
    <property type="nucleotide sequence ID" value="NZ_JBHUKR010000020.1"/>
</dbReference>
<dbReference type="GO" id="GO:0016301">
    <property type="term" value="F:kinase activity"/>
    <property type="evidence" value="ECO:0007669"/>
    <property type="project" value="UniProtKB-KW"/>
</dbReference>
<evidence type="ECO:0000259" key="12">
    <source>
        <dbReference type="PROSITE" id="PS50109"/>
    </source>
</evidence>
<dbReference type="Pfam" id="PF02518">
    <property type="entry name" value="HATPase_c"/>
    <property type="match status" value="1"/>
</dbReference>
<dbReference type="Proteomes" id="UP001597417">
    <property type="component" value="Unassembled WGS sequence"/>
</dbReference>
<sequence length="408" mass="43765">MRWAWRAPKGSPDDRLLRRTALRMGLQSALVVAVAVVLLCGVAVLVVLRDQHAQEANLMVTTIARADDVDDPPDGMWLVLQRGSQRAVSRGVPPGLPESGDLSATAADGLTRDRDVHLDRAEYAVRTQKRGDAVVQAIMDLRAAHAERDRLVEALVATGLVGLVIAGVAGVWLGRRAVTPLAEALAMQRRFVADAGHELRTPLTLLSTRAQLLRRRARSVDPATLESDVDDLVADTAQLTDILEDLLLAADPRQEVPRQPVDLVALVRQAVTAAEPAAAERGVRLVVDSEPVTVSGYEAGLRRAVIALLDNGIRHARSTLRIVVEPAGKQARVDFADDGPGIDPAIMPTMFRRFASGAQELSPGQRRRYGLGLSLVSDIATRHGGSVSASNGEDGGAILRLLLPRGER</sequence>
<comment type="caution">
    <text evidence="13">The sequence shown here is derived from an EMBL/GenBank/DDBJ whole genome shotgun (WGS) entry which is preliminary data.</text>
</comment>
<evidence type="ECO:0000256" key="3">
    <source>
        <dbReference type="ARBA" id="ARBA00012438"/>
    </source>
</evidence>
<dbReference type="PANTHER" id="PTHR45436:SF5">
    <property type="entry name" value="SENSOR HISTIDINE KINASE TRCS"/>
    <property type="match status" value="1"/>
</dbReference>
<feature type="transmembrane region" description="Helical" evidence="11">
    <location>
        <begin position="151"/>
        <end position="173"/>
    </location>
</feature>
<dbReference type="InterPro" id="IPR003661">
    <property type="entry name" value="HisK_dim/P_dom"/>
</dbReference>
<dbReference type="CDD" id="cd00082">
    <property type="entry name" value="HisKA"/>
    <property type="match status" value="1"/>
</dbReference>
<dbReference type="InterPro" id="IPR005467">
    <property type="entry name" value="His_kinase_dom"/>
</dbReference>
<evidence type="ECO:0000256" key="8">
    <source>
        <dbReference type="ARBA" id="ARBA00022989"/>
    </source>
</evidence>